<dbReference type="InterPro" id="IPR011251">
    <property type="entry name" value="Luciferase-like_dom"/>
</dbReference>
<evidence type="ECO:0000259" key="3">
    <source>
        <dbReference type="Pfam" id="PF00296"/>
    </source>
</evidence>
<dbReference type="AlphaFoldDB" id="A0A6J6GLD6"/>
<reference evidence="4" key="1">
    <citation type="submission" date="2020-05" db="EMBL/GenBank/DDBJ databases">
        <authorList>
            <person name="Chiriac C."/>
            <person name="Salcher M."/>
            <person name="Ghai R."/>
            <person name="Kavagutti S V."/>
        </authorList>
    </citation>
    <scope>NUCLEOTIDE SEQUENCE</scope>
</reference>
<gene>
    <name evidence="4" type="ORF">UFOPK1820_00660</name>
</gene>
<dbReference type="SUPFAM" id="SSF51679">
    <property type="entry name" value="Bacterial luciferase-like"/>
    <property type="match status" value="1"/>
</dbReference>
<organism evidence="4">
    <name type="scientific">freshwater metagenome</name>
    <dbReference type="NCBI Taxonomy" id="449393"/>
    <lineage>
        <taxon>unclassified sequences</taxon>
        <taxon>metagenomes</taxon>
        <taxon>ecological metagenomes</taxon>
    </lineage>
</organism>
<evidence type="ECO:0000256" key="2">
    <source>
        <dbReference type="ARBA" id="ARBA00023033"/>
    </source>
</evidence>
<protein>
    <submittedName>
        <fullName evidence="4">Unannotated protein</fullName>
    </submittedName>
</protein>
<dbReference type="GO" id="GO:0016705">
    <property type="term" value="F:oxidoreductase activity, acting on paired donors, with incorporation or reduction of molecular oxygen"/>
    <property type="evidence" value="ECO:0007669"/>
    <property type="project" value="InterPro"/>
</dbReference>
<keyword evidence="1" id="KW-0560">Oxidoreductase</keyword>
<sequence>MKFSLIFEGQMNDASPSNEQKVLRDCVDQAVFAEEMGFDAIWAVEHHALTWYAHMSAPEIFLSFVAAKTSRIRLGHGCVLMPFGFNHPVRVAERVAMLDVLSNGRLDVGAGRGATQQEMGMFGVQAQDTYPQVEETLRILSQIWREERFEWSSDLMTIPNRPIHPHPVQTPHPPMFMACTKRDTVKLAAELGIGALVMGFGGPSEVAELRGIYDEAIATRSGDRFVSDHANNHLSALCPSVVLDDADEALRIGTRGQRFFAESIHHWYGTGLPPALDVDAGDDVAAMAADAKHVVARLSEMNIPASPSATTIYEVPQHAYGDRHQAIRYARELIAAGADEIMVICQLGTVSHEVSMETIRQWGEYVIPVIRAEQENLVSARNQF</sequence>
<keyword evidence="2" id="KW-0503">Monooxygenase</keyword>
<dbReference type="GO" id="GO:0005829">
    <property type="term" value="C:cytosol"/>
    <property type="evidence" value="ECO:0007669"/>
    <property type="project" value="TreeGrafter"/>
</dbReference>
<dbReference type="InterPro" id="IPR036661">
    <property type="entry name" value="Luciferase-like_sf"/>
</dbReference>
<dbReference type="PANTHER" id="PTHR30137:SF8">
    <property type="entry name" value="BLR5498 PROTEIN"/>
    <property type="match status" value="1"/>
</dbReference>
<dbReference type="GO" id="GO:0004497">
    <property type="term" value="F:monooxygenase activity"/>
    <property type="evidence" value="ECO:0007669"/>
    <property type="project" value="UniProtKB-KW"/>
</dbReference>
<evidence type="ECO:0000313" key="4">
    <source>
        <dbReference type="EMBL" id="CAB4599934.1"/>
    </source>
</evidence>
<evidence type="ECO:0000256" key="1">
    <source>
        <dbReference type="ARBA" id="ARBA00023002"/>
    </source>
</evidence>
<dbReference type="PANTHER" id="PTHR30137">
    <property type="entry name" value="LUCIFERASE-LIKE MONOOXYGENASE"/>
    <property type="match status" value="1"/>
</dbReference>
<accession>A0A6J6GLD6</accession>
<name>A0A6J6GLD6_9ZZZZ</name>
<dbReference type="Pfam" id="PF00296">
    <property type="entry name" value="Bac_luciferase"/>
    <property type="match status" value="1"/>
</dbReference>
<feature type="domain" description="Luciferase-like" evidence="3">
    <location>
        <begin position="12"/>
        <end position="251"/>
    </location>
</feature>
<dbReference type="Gene3D" id="3.20.20.30">
    <property type="entry name" value="Luciferase-like domain"/>
    <property type="match status" value="1"/>
</dbReference>
<dbReference type="EMBL" id="CAEZUK010000087">
    <property type="protein sequence ID" value="CAB4599934.1"/>
    <property type="molecule type" value="Genomic_DNA"/>
</dbReference>
<proteinExistence type="predicted"/>
<dbReference type="InterPro" id="IPR050766">
    <property type="entry name" value="Bact_Lucif_Oxidored"/>
</dbReference>